<feature type="domain" description="PDZ" evidence="6">
    <location>
        <begin position="456"/>
        <end position="543"/>
    </location>
</feature>
<dbReference type="Proteomes" id="UP000651517">
    <property type="component" value="Unassembled WGS sequence"/>
</dbReference>
<feature type="compositionally biased region" description="Pro residues" evidence="4">
    <location>
        <begin position="74"/>
        <end position="97"/>
    </location>
</feature>
<organism evidence="7 8">
    <name type="scientific">Brevibacterium gallinarum</name>
    <dbReference type="NCBI Taxonomy" id="2762220"/>
    <lineage>
        <taxon>Bacteria</taxon>
        <taxon>Bacillati</taxon>
        <taxon>Actinomycetota</taxon>
        <taxon>Actinomycetes</taxon>
        <taxon>Micrococcales</taxon>
        <taxon>Brevibacteriaceae</taxon>
        <taxon>Brevibacterium</taxon>
    </lineage>
</organism>
<name>A0ABR8WVH8_9MICO</name>
<dbReference type="RefSeq" id="WP_191726479.1">
    <property type="nucleotide sequence ID" value="NZ_JACSPY010000008.1"/>
</dbReference>
<keyword evidence="5" id="KW-1133">Transmembrane helix</keyword>
<dbReference type="InterPro" id="IPR036034">
    <property type="entry name" value="PDZ_sf"/>
</dbReference>
<comment type="caution">
    <text evidence="7">The sequence shown here is derived from an EMBL/GenBank/DDBJ whole genome shotgun (WGS) entry which is preliminary data.</text>
</comment>
<dbReference type="InterPro" id="IPR051201">
    <property type="entry name" value="Chloro_Bact_Ser_Proteases"/>
</dbReference>
<dbReference type="Pfam" id="PF13365">
    <property type="entry name" value="Trypsin_2"/>
    <property type="match status" value="1"/>
</dbReference>
<keyword evidence="5" id="KW-0472">Membrane</keyword>
<evidence type="ECO:0000313" key="8">
    <source>
        <dbReference type="Proteomes" id="UP000651517"/>
    </source>
</evidence>
<evidence type="ECO:0000256" key="1">
    <source>
        <dbReference type="ARBA" id="ARBA00010541"/>
    </source>
</evidence>
<gene>
    <name evidence="7" type="ORF">H9634_09820</name>
</gene>
<dbReference type="EMBL" id="JACSPY010000008">
    <property type="protein sequence ID" value="MBD8021076.1"/>
    <property type="molecule type" value="Genomic_DNA"/>
</dbReference>
<feature type="compositionally biased region" description="Low complexity" evidence="4">
    <location>
        <begin position="46"/>
        <end position="55"/>
    </location>
</feature>
<keyword evidence="5" id="KW-0812">Transmembrane</keyword>
<dbReference type="InterPro" id="IPR009003">
    <property type="entry name" value="Peptidase_S1_PA"/>
</dbReference>
<feature type="region of interest" description="Disordered" evidence="4">
    <location>
        <begin position="1"/>
        <end position="184"/>
    </location>
</feature>
<dbReference type="InterPro" id="IPR001940">
    <property type="entry name" value="Peptidase_S1C"/>
</dbReference>
<evidence type="ECO:0000259" key="6">
    <source>
        <dbReference type="PROSITE" id="PS50106"/>
    </source>
</evidence>
<keyword evidence="3" id="KW-0378">Hydrolase</keyword>
<accession>A0ABR8WVH8</accession>
<feature type="compositionally biased region" description="Gly residues" evidence="4">
    <location>
        <begin position="106"/>
        <end position="118"/>
    </location>
</feature>
<evidence type="ECO:0000256" key="2">
    <source>
        <dbReference type="ARBA" id="ARBA00022670"/>
    </source>
</evidence>
<feature type="transmembrane region" description="Helical" evidence="5">
    <location>
        <begin position="191"/>
        <end position="214"/>
    </location>
</feature>
<dbReference type="SMART" id="SM00228">
    <property type="entry name" value="PDZ"/>
    <property type="match status" value="1"/>
</dbReference>
<evidence type="ECO:0000313" key="7">
    <source>
        <dbReference type="EMBL" id="MBD8021076.1"/>
    </source>
</evidence>
<feature type="compositionally biased region" description="Polar residues" evidence="4">
    <location>
        <begin position="23"/>
        <end position="34"/>
    </location>
</feature>
<reference evidence="7 8" key="1">
    <citation type="submission" date="2020-08" db="EMBL/GenBank/DDBJ databases">
        <title>A Genomic Blueprint of the Chicken Gut Microbiome.</title>
        <authorList>
            <person name="Gilroy R."/>
            <person name="Ravi A."/>
            <person name="Getino M."/>
            <person name="Pursley I."/>
            <person name="Horton D.L."/>
            <person name="Alikhan N.-F."/>
            <person name="Baker D."/>
            <person name="Gharbi K."/>
            <person name="Hall N."/>
            <person name="Watson M."/>
            <person name="Adriaenssens E.M."/>
            <person name="Foster-Nyarko E."/>
            <person name="Jarju S."/>
            <person name="Secka A."/>
            <person name="Antonio M."/>
            <person name="Oren A."/>
            <person name="Chaudhuri R."/>
            <person name="La Ragione R.M."/>
            <person name="Hildebrand F."/>
            <person name="Pallen M.J."/>
        </authorList>
    </citation>
    <scope>NUCLEOTIDE SEQUENCE [LARGE SCALE GENOMIC DNA]</scope>
    <source>
        <strain evidence="7 8">Re57</strain>
    </source>
</reference>
<comment type="similarity">
    <text evidence="1">Belongs to the peptidase S1C family.</text>
</comment>
<dbReference type="PRINTS" id="PR00834">
    <property type="entry name" value="PROTEASES2C"/>
</dbReference>
<proteinExistence type="inferred from homology"/>
<dbReference type="PANTHER" id="PTHR43343:SF3">
    <property type="entry name" value="PROTEASE DO-LIKE 8, CHLOROPLASTIC"/>
    <property type="match status" value="1"/>
</dbReference>
<evidence type="ECO:0000256" key="5">
    <source>
        <dbReference type="SAM" id="Phobius"/>
    </source>
</evidence>
<dbReference type="PROSITE" id="PS50106">
    <property type="entry name" value="PDZ"/>
    <property type="match status" value="1"/>
</dbReference>
<feature type="compositionally biased region" description="Gly residues" evidence="4">
    <location>
        <begin position="56"/>
        <end position="66"/>
    </location>
</feature>
<dbReference type="Pfam" id="PF13180">
    <property type="entry name" value="PDZ_2"/>
    <property type="match status" value="1"/>
</dbReference>
<keyword evidence="2" id="KW-0645">Protease</keyword>
<protein>
    <submittedName>
        <fullName evidence="7">Trypsin-like peptidase domain-containing protein</fullName>
    </submittedName>
</protein>
<sequence length="555" mass="55292">MSHTPEHPADGYERPTGPAQPGRHSQQTRRTFPTSDDPLRPASPTAAYGSQPGQQAGSGHGSGHGADAGTPAGRPFPPAAEPQPSQPPRTFPQPPASAPQAHQPGAGLGAGHGVGRGTETGANAASGPTAAGNAVGTGAPSYGSGGEQTPPPGGTHAGGNHAGSPLAGGPLAGGPLSAPARRERRGPGWGALTLFTLLAVLLGGALGAGTMYGMQALSGQEQESQTDPQNTPQRTQETPDWAAIADTASKSVAAIRVGVNGEVRGLGSGFVYDGAGHIVTNNHVIAAADTPGGQVNVVFNNGDTVEADIAGRDPETDIAVLKLRQSPEGLTPLPLGDDSQLRVGDPVMALGNPLGLADTVTTGIVSALNRPVTTENIGEDAEDPQGALTITNAIQTDAAINPGNSGGPLVDGNGKLIGVNSSAATLRDSQQSGQAGSIGIGFAIPVAQAKNIADQLIQNGTAEHAALGVAVQDSQVDHNGIARGAAKVTEVQGGSAAEQAGIQADDEITAVNGTQVNNAVALQALIRSHAVGQTVKITVVRGGQEQEIDTTLLAK</sequence>
<dbReference type="Gene3D" id="2.40.10.10">
    <property type="entry name" value="Trypsin-like serine proteases"/>
    <property type="match status" value="2"/>
</dbReference>
<dbReference type="SUPFAM" id="SSF50494">
    <property type="entry name" value="Trypsin-like serine proteases"/>
    <property type="match status" value="1"/>
</dbReference>
<keyword evidence="8" id="KW-1185">Reference proteome</keyword>
<dbReference type="SUPFAM" id="SSF50156">
    <property type="entry name" value="PDZ domain-like"/>
    <property type="match status" value="1"/>
</dbReference>
<dbReference type="PANTHER" id="PTHR43343">
    <property type="entry name" value="PEPTIDASE S12"/>
    <property type="match status" value="1"/>
</dbReference>
<evidence type="ECO:0000256" key="3">
    <source>
        <dbReference type="ARBA" id="ARBA00022801"/>
    </source>
</evidence>
<dbReference type="InterPro" id="IPR001478">
    <property type="entry name" value="PDZ"/>
</dbReference>
<feature type="compositionally biased region" description="Low complexity" evidence="4">
    <location>
        <begin position="162"/>
        <end position="179"/>
    </location>
</feature>
<evidence type="ECO:0000256" key="4">
    <source>
        <dbReference type="SAM" id="MobiDB-lite"/>
    </source>
</evidence>
<feature type="compositionally biased region" description="Basic and acidic residues" evidence="4">
    <location>
        <begin position="1"/>
        <end position="13"/>
    </location>
</feature>
<dbReference type="InterPro" id="IPR043504">
    <property type="entry name" value="Peptidase_S1_PA_chymotrypsin"/>
</dbReference>
<feature type="region of interest" description="Disordered" evidence="4">
    <location>
        <begin position="218"/>
        <end position="237"/>
    </location>
</feature>
<dbReference type="Gene3D" id="2.30.42.10">
    <property type="match status" value="1"/>
</dbReference>